<evidence type="ECO:0000313" key="1">
    <source>
        <dbReference type="EMBL" id="KAB1199829.1"/>
    </source>
</evidence>
<protein>
    <submittedName>
        <fullName evidence="1">Uncharacterized protein</fullName>
    </submittedName>
</protein>
<accession>A0A6A1UHU3</accession>
<dbReference type="EMBL" id="RXIC02000025">
    <property type="protein sequence ID" value="KAB1205467.1"/>
    <property type="molecule type" value="Genomic_DNA"/>
</dbReference>
<keyword evidence="4" id="KW-1185">Reference proteome</keyword>
<reference evidence="1" key="1">
    <citation type="submission" date="2018-07" db="EMBL/GenBank/DDBJ databases">
        <authorList>
            <person name="Gao Z.-S."/>
            <person name="Jia H.-M."/>
            <person name="Jia H.-J."/>
            <person name="Cai Q.-L."/>
            <person name="Wang Y."/>
            <person name="Zhao H.-B."/>
        </authorList>
    </citation>
    <scope>NUCLEOTIDE SEQUENCE</scope>
    <source>
        <tissue evidence="1">Leaves</tissue>
    </source>
</reference>
<sequence>MAPSNSGRTKTKFEGGRTLKETYRKLLIGSKKSLEKLLLPHPTDLDLGTLRWKDEAEAGAWLLGISSSSTMSLLFLKEEPTHFSFYFPTKPFAVVAIAASATVKAVILELSFETLVHRLGSTRL</sequence>
<reference evidence="1" key="3">
    <citation type="submission" date="2019-09" db="EMBL/GenBank/DDBJ databases">
        <authorList>
            <person name="Gao Z."/>
        </authorList>
    </citation>
    <scope>NUCLEOTIDE SEQUENCE</scope>
    <source>
        <tissue evidence="1">Leaves</tissue>
    </source>
</reference>
<name>A0A6A1UHU3_9ROSI</name>
<evidence type="ECO:0000313" key="4">
    <source>
        <dbReference type="Proteomes" id="UP000516437"/>
    </source>
</evidence>
<organism evidence="1 4">
    <name type="scientific">Morella rubra</name>
    <name type="common">Chinese bayberry</name>
    <dbReference type="NCBI Taxonomy" id="262757"/>
    <lineage>
        <taxon>Eukaryota</taxon>
        <taxon>Viridiplantae</taxon>
        <taxon>Streptophyta</taxon>
        <taxon>Embryophyta</taxon>
        <taxon>Tracheophyta</taxon>
        <taxon>Spermatophyta</taxon>
        <taxon>Magnoliopsida</taxon>
        <taxon>eudicotyledons</taxon>
        <taxon>Gunneridae</taxon>
        <taxon>Pentapetalae</taxon>
        <taxon>rosids</taxon>
        <taxon>fabids</taxon>
        <taxon>Fagales</taxon>
        <taxon>Myricaceae</taxon>
        <taxon>Morella</taxon>
    </lineage>
</organism>
<comment type="caution">
    <text evidence="1">The sequence shown here is derived from an EMBL/GenBank/DDBJ whole genome shotgun (WGS) entry which is preliminary data.</text>
</comment>
<proteinExistence type="predicted"/>
<dbReference type="EMBL" id="RXIC02000025">
    <property type="protein sequence ID" value="KAB1207440.1"/>
    <property type="molecule type" value="Genomic_DNA"/>
</dbReference>
<evidence type="ECO:0000313" key="2">
    <source>
        <dbReference type="EMBL" id="KAB1205467.1"/>
    </source>
</evidence>
<dbReference type="Proteomes" id="UP000516437">
    <property type="component" value="Chromosome 7"/>
</dbReference>
<gene>
    <name evidence="1" type="ORF">CJ030_MR0G012581</name>
    <name evidence="2" type="ORF">CJ030_MR7G010592</name>
    <name evidence="3" type="ORF">CJ030_MR7G012516</name>
</gene>
<dbReference type="EMBL" id="RXIC02000410">
    <property type="protein sequence ID" value="KAB1199829.1"/>
    <property type="molecule type" value="Genomic_DNA"/>
</dbReference>
<reference evidence="1 4" key="2">
    <citation type="journal article" date="2019" name="Plant Biotechnol. J.">
        <title>The red bayberry genome and genetic basis of sex determination.</title>
        <authorList>
            <person name="Jia H.M."/>
            <person name="Jia H.J."/>
            <person name="Cai Q.L."/>
            <person name="Wang Y."/>
            <person name="Zhao H.B."/>
            <person name="Yang W.F."/>
            <person name="Wang G.Y."/>
            <person name="Li Y.H."/>
            <person name="Zhan D.L."/>
            <person name="Shen Y.T."/>
            <person name="Niu Q.F."/>
            <person name="Chang L."/>
            <person name="Qiu J."/>
            <person name="Zhao L."/>
            <person name="Xie H.B."/>
            <person name="Fu W.Y."/>
            <person name="Jin J."/>
            <person name="Li X.W."/>
            <person name="Jiao Y."/>
            <person name="Zhou C.C."/>
            <person name="Tu T."/>
            <person name="Chai C.Y."/>
            <person name="Gao J.L."/>
            <person name="Fan L.J."/>
            <person name="van de Weg E."/>
            <person name="Wang J.Y."/>
            <person name="Gao Z.S."/>
        </authorList>
    </citation>
    <scope>NUCLEOTIDE SEQUENCE [LARGE SCALE GENOMIC DNA]</scope>
    <source>
        <tissue evidence="1">Leaves</tissue>
    </source>
</reference>
<evidence type="ECO:0000313" key="3">
    <source>
        <dbReference type="EMBL" id="KAB1207440.1"/>
    </source>
</evidence>
<dbReference type="AlphaFoldDB" id="A0A6A1UHU3"/>